<evidence type="ECO:0000313" key="3">
    <source>
        <dbReference type="Proteomes" id="UP001065705"/>
    </source>
</evidence>
<organism evidence="2 3">
    <name type="scientific">Staphylococcus agnetis</name>
    <dbReference type="NCBI Taxonomy" id="985762"/>
    <lineage>
        <taxon>Bacteria</taxon>
        <taxon>Bacillati</taxon>
        <taxon>Bacillota</taxon>
        <taxon>Bacilli</taxon>
        <taxon>Bacillales</taxon>
        <taxon>Staphylococcaceae</taxon>
        <taxon>Staphylococcus</taxon>
    </lineage>
</organism>
<evidence type="ECO:0000256" key="1">
    <source>
        <dbReference type="SAM" id="Phobius"/>
    </source>
</evidence>
<sequence>MKKKDLTKLLMGLALILQLSIALFNFFNLNNLDYNMFYYDEISKWNIWERAMNVYASMSLYSVGLILNCLIFILGCFVFFKYLKTGTVNALFVGGLGFLSFITNPLGGILWCVIAAKYHHQLDVTQWVKRLLIMSVILVAVSPILRMFAPYMILIQQPIISAHLSSFDSLLLPSFWARWFFIVDTPQIITYMFSPITLFIYISAIVLGFIMLYQKIGSKNWKMITIITFIVQSFVMNIGALFSLVAIILVFAAQQSTKTLDVDEDI</sequence>
<dbReference type="AlphaFoldDB" id="A0ABD7TWK3"/>
<feature type="transmembrane region" description="Helical" evidence="1">
    <location>
        <begin position="188"/>
        <end position="212"/>
    </location>
</feature>
<dbReference type="EMBL" id="CP094809">
    <property type="protein sequence ID" value="UXU57385.1"/>
    <property type="molecule type" value="Genomic_DNA"/>
</dbReference>
<evidence type="ECO:0000313" key="2">
    <source>
        <dbReference type="EMBL" id="UXU57385.1"/>
    </source>
</evidence>
<name>A0ABD7TWK3_9STAP</name>
<feature type="transmembrane region" description="Helical" evidence="1">
    <location>
        <begin position="58"/>
        <end position="80"/>
    </location>
</feature>
<proteinExistence type="predicted"/>
<feature type="transmembrane region" description="Helical" evidence="1">
    <location>
        <begin position="128"/>
        <end position="148"/>
    </location>
</feature>
<feature type="transmembrane region" description="Helical" evidence="1">
    <location>
        <begin position="224"/>
        <end position="253"/>
    </location>
</feature>
<protein>
    <submittedName>
        <fullName evidence="2">Uncharacterized protein</fullName>
    </submittedName>
</protein>
<dbReference type="RefSeq" id="WP_262625549.1">
    <property type="nucleotide sequence ID" value="NZ_CP094808.1"/>
</dbReference>
<feature type="transmembrane region" description="Helical" evidence="1">
    <location>
        <begin position="9"/>
        <end position="27"/>
    </location>
</feature>
<keyword evidence="1" id="KW-1133">Transmembrane helix</keyword>
<accession>A0ABD7TWK3</accession>
<reference evidence="2" key="1">
    <citation type="submission" date="2022-03" db="EMBL/GenBank/DDBJ databases">
        <title>Comparative Genomics of East African Camel-Associated Staphylococcaceae spp.: Diversity and Inheritance of Traits Involved in Host-Pathogen Interactions.</title>
        <authorList>
            <person name="Akarsu H."/>
            <person name="Liljander A."/>
            <person name="Younan M."/>
            <person name="Brodard I."/>
            <person name="Glucks I."/>
            <person name="Labroussaa F."/>
            <person name="Overesch G."/>
            <person name="Kuhnert P."/>
            <person name="Perreten V."/>
            <person name="Drexler J.F."/>
            <person name="Corman V.M."/>
            <person name="Falquet L."/>
            <person name="Jores J."/>
        </authorList>
    </citation>
    <scope>NUCLEOTIDE SEQUENCE</scope>
    <source>
        <strain evidence="2">IVB6197</strain>
    </source>
</reference>
<keyword evidence="1" id="KW-0812">Transmembrane</keyword>
<gene>
    <name evidence="2" type="ORF">MUA95_00830</name>
</gene>
<dbReference type="Proteomes" id="UP001065705">
    <property type="component" value="Chromosome"/>
</dbReference>
<feature type="transmembrane region" description="Helical" evidence="1">
    <location>
        <begin position="92"/>
        <end position="116"/>
    </location>
</feature>
<keyword evidence="1" id="KW-0472">Membrane</keyword>